<sequence>MLGCGDVGTPSLLGVRGVCGVKGRGRGEGRFTSDKSNSLRNILSSSLFLSLPPPFSSSFETTSHQLKIQTLSANSNSPSIFPTSEHFGEQLVSAPLPHLPILPKTELWIGGKGEEALLAGNSLESTLLCRAPLASSVRD</sequence>
<dbReference type="EMBL" id="JARBJD010000106">
    <property type="protein sequence ID" value="KAK2952223.1"/>
    <property type="molecule type" value="Genomic_DNA"/>
</dbReference>
<evidence type="ECO:0000313" key="1">
    <source>
        <dbReference type="EMBL" id="KAK2952223.1"/>
    </source>
</evidence>
<accession>A0ABQ9XIH6</accession>
<keyword evidence="2" id="KW-1185">Reference proteome</keyword>
<protein>
    <submittedName>
        <fullName evidence="1">Uncharacterized protein</fullName>
    </submittedName>
</protein>
<reference evidence="1 2" key="1">
    <citation type="journal article" date="2022" name="bioRxiv">
        <title>Genomics of Preaxostyla Flagellates Illuminates Evolutionary Transitions and the Path Towards Mitochondrial Loss.</title>
        <authorList>
            <person name="Novak L.V.F."/>
            <person name="Treitli S.C."/>
            <person name="Pyrih J."/>
            <person name="Halakuc P."/>
            <person name="Pipaliya S.V."/>
            <person name="Vacek V."/>
            <person name="Brzon O."/>
            <person name="Soukal P."/>
            <person name="Eme L."/>
            <person name="Dacks J.B."/>
            <person name="Karnkowska A."/>
            <person name="Elias M."/>
            <person name="Hampl V."/>
        </authorList>
    </citation>
    <scope>NUCLEOTIDE SEQUENCE [LARGE SCALE GENOMIC DNA]</scope>
    <source>
        <strain evidence="1">NAU3</strain>
        <tissue evidence="1">Gut</tissue>
    </source>
</reference>
<dbReference type="Proteomes" id="UP001281761">
    <property type="component" value="Unassembled WGS sequence"/>
</dbReference>
<evidence type="ECO:0000313" key="2">
    <source>
        <dbReference type="Proteomes" id="UP001281761"/>
    </source>
</evidence>
<gene>
    <name evidence="1" type="ORF">BLNAU_12782</name>
</gene>
<proteinExistence type="predicted"/>
<organism evidence="1 2">
    <name type="scientific">Blattamonas nauphoetae</name>
    <dbReference type="NCBI Taxonomy" id="2049346"/>
    <lineage>
        <taxon>Eukaryota</taxon>
        <taxon>Metamonada</taxon>
        <taxon>Preaxostyla</taxon>
        <taxon>Oxymonadida</taxon>
        <taxon>Blattamonas</taxon>
    </lineage>
</organism>
<comment type="caution">
    <text evidence="1">The sequence shown here is derived from an EMBL/GenBank/DDBJ whole genome shotgun (WGS) entry which is preliminary data.</text>
</comment>
<name>A0ABQ9XIH6_9EUKA</name>